<name>A0A2U8FS63_9BURK</name>
<sequence length="309" mass="35243">MSRPARPALPTRDGVSASCVALPTGAWLTVLDFLCERIPAVSRPDWHARMAQGDVVDAQGHPIPPDAPYRAQTRLYYWRQLAFEHPIPFEERIVFQDAHLVVADKPHFLPVTPKGRYVQQTLLVRLKRRLGIDTLVPMHRLDRETAGLVMFTVQPAARHAYQSLFRDRQVHKVYEAIAAHRPEMTFPLTRRSRLAESERFMAMQEVPGEPNAETRIECVETQAGRARYRLLPTTGQKHQLRAHMNALGLPIEGDRIYPVLQPDLAEGEAPDYRHPLQLLARTLRFTDPVTGQARHFESTLRLDWPLAGT</sequence>
<dbReference type="OrthoDB" id="9785808at2"/>
<dbReference type="InterPro" id="IPR050188">
    <property type="entry name" value="RluA_PseudoU_synthase"/>
</dbReference>
<dbReference type="PANTHER" id="PTHR21600">
    <property type="entry name" value="MITOCHONDRIAL RNA PSEUDOURIDINE SYNTHASE"/>
    <property type="match status" value="1"/>
</dbReference>
<evidence type="ECO:0000313" key="2">
    <source>
        <dbReference type="EMBL" id="AWI53244.1"/>
    </source>
</evidence>
<dbReference type="InterPro" id="IPR020103">
    <property type="entry name" value="PsdUridine_synth_cat_dom_sf"/>
</dbReference>
<evidence type="ECO:0000313" key="3">
    <source>
        <dbReference type="Proteomes" id="UP000244892"/>
    </source>
</evidence>
<gene>
    <name evidence="2" type="ORF">DEH84_07225</name>
</gene>
<reference evidence="2 3" key="1">
    <citation type="submission" date="2018-05" db="EMBL/GenBank/DDBJ databases">
        <title>complete genome sequence of Aquabacterium olei NBRC 110486.</title>
        <authorList>
            <person name="Tang B."/>
            <person name="Chang J."/>
            <person name="Zhang L."/>
            <person name="Yang H."/>
        </authorList>
    </citation>
    <scope>NUCLEOTIDE SEQUENCE [LARGE SCALE GENOMIC DNA]</scope>
    <source>
        <strain evidence="2 3">NBRC 110486</strain>
    </source>
</reference>
<dbReference type="GO" id="GO:0003723">
    <property type="term" value="F:RNA binding"/>
    <property type="evidence" value="ECO:0007669"/>
    <property type="project" value="InterPro"/>
</dbReference>
<evidence type="ECO:0000259" key="1">
    <source>
        <dbReference type="Pfam" id="PF00849"/>
    </source>
</evidence>
<dbReference type="GO" id="GO:0140098">
    <property type="term" value="F:catalytic activity, acting on RNA"/>
    <property type="evidence" value="ECO:0007669"/>
    <property type="project" value="UniProtKB-ARBA"/>
</dbReference>
<organism evidence="2 3">
    <name type="scientific">Aquabacterium olei</name>
    <dbReference type="NCBI Taxonomy" id="1296669"/>
    <lineage>
        <taxon>Bacteria</taxon>
        <taxon>Pseudomonadati</taxon>
        <taxon>Pseudomonadota</taxon>
        <taxon>Betaproteobacteria</taxon>
        <taxon>Burkholderiales</taxon>
        <taxon>Aquabacterium</taxon>
    </lineage>
</organism>
<dbReference type="Gene3D" id="3.30.2350.10">
    <property type="entry name" value="Pseudouridine synthase"/>
    <property type="match status" value="1"/>
</dbReference>
<dbReference type="GO" id="GO:0000455">
    <property type="term" value="P:enzyme-directed rRNA pseudouridine synthesis"/>
    <property type="evidence" value="ECO:0007669"/>
    <property type="project" value="TreeGrafter"/>
</dbReference>
<dbReference type="InterPro" id="IPR006145">
    <property type="entry name" value="PsdUridine_synth_RsuA/RluA"/>
</dbReference>
<dbReference type="GO" id="GO:0009982">
    <property type="term" value="F:pseudouridine synthase activity"/>
    <property type="evidence" value="ECO:0007669"/>
    <property type="project" value="InterPro"/>
</dbReference>
<dbReference type="Proteomes" id="UP000244892">
    <property type="component" value="Chromosome"/>
</dbReference>
<protein>
    <submittedName>
        <fullName evidence="2">Pseudouridine synthase</fullName>
    </submittedName>
</protein>
<dbReference type="EMBL" id="CP029210">
    <property type="protein sequence ID" value="AWI53244.1"/>
    <property type="molecule type" value="Genomic_DNA"/>
</dbReference>
<dbReference type="AlphaFoldDB" id="A0A2U8FS63"/>
<dbReference type="PANTHER" id="PTHR21600:SF84">
    <property type="entry name" value="PSEUDOURIDINE SYNTHASE RSUA_RLUA-LIKE DOMAIN-CONTAINING PROTEIN"/>
    <property type="match status" value="1"/>
</dbReference>
<proteinExistence type="predicted"/>
<dbReference type="RefSeq" id="WP_109036092.1">
    <property type="nucleotide sequence ID" value="NZ_CP029210.1"/>
</dbReference>
<keyword evidence="3" id="KW-1185">Reference proteome</keyword>
<dbReference type="KEGG" id="aon:DEH84_07225"/>
<dbReference type="SUPFAM" id="SSF55120">
    <property type="entry name" value="Pseudouridine synthase"/>
    <property type="match status" value="1"/>
</dbReference>
<accession>A0A2U8FS63</accession>
<dbReference type="Pfam" id="PF00849">
    <property type="entry name" value="PseudoU_synth_2"/>
    <property type="match status" value="1"/>
</dbReference>
<feature type="domain" description="Pseudouridine synthase RsuA/RluA-like" evidence="1">
    <location>
        <begin position="99"/>
        <end position="246"/>
    </location>
</feature>